<dbReference type="PROSITE" id="PS51695">
    <property type="entry name" value="SEDOLISIN"/>
    <property type="match status" value="1"/>
</dbReference>
<feature type="chain" id="PRO_5039568394" evidence="8">
    <location>
        <begin position="23"/>
        <end position="1034"/>
    </location>
</feature>
<feature type="domain" description="Peptidase S53" evidence="9">
    <location>
        <begin position="244"/>
        <end position="638"/>
    </location>
</feature>
<proteinExistence type="predicted"/>
<dbReference type="InterPro" id="IPR050819">
    <property type="entry name" value="Tripeptidyl-peptidase_I"/>
</dbReference>
<evidence type="ECO:0000313" key="11">
    <source>
        <dbReference type="Proteomes" id="UP000675781"/>
    </source>
</evidence>
<evidence type="ECO:0000256" key="1">
    <source>
        <dbReference type="ARBA" id="ARBA00001913"/>
    </source>
</evidence>
<reference evidence="10" key="1">
    <citation type="submission" date="2021-04" db="EMBL/GenBank/DDBJ databases">
        <title>Genome based classification of Actinospica acidithermotolerans sp. nov., an actinobacterium isolated from an Indonesian hot spring.</title>
        <authorList>
            <person name="Kusuma A.B."/>
            <person name="Putra K.E."/>
            <person name="Nafisah S."/>
            <person name="Loh J."/>
            <person name="Nouioui I."/>
            <person name="Goodfellow M."/>
        </authorList>
    </citation>
    <scope>NUCLEOTIDE SEQUENCE</scope>
    <source>
        <strain evidence="10">CSCA 57</strain>
    </source>
</reference>
<dbReference type="GO" id="GO:0008240">
    <property type="term" value="F:tripeptidyl-peptidase activity"/>
    <property type="evidence" value="ECO:0007669"/>
    <property type="project" value="TreeGrafter"/>
</dbReference>
<gene>
    <name evidence="10" type="ORF">KDL01_16945</name>
</gene>
<keyword evidence="3" id="KW-0479">Metal-binding</keyword>
<dbReference type="CDD" id="cd04056">
    <property type="entry name" value="Peptidases_S53"/>
    <property type="match status" value="1"/>
</dbReference>
<feature type="signal peptide" evidence="8">
    <location>
        <begin position="1"/>
        <end position="22"/>
    </location>
</feature>
<keyword evidence="11" id="KW-1185">Reference proteome</keyword>
<dbReference type="GO" id="GO:0046872">
    <property type="term" value="F:metal ion binding"/>
    <property type="evidence" value="ECO:0007669"/>
    <property type="project" value="UniProtKB-KW"/>
</dbReference>
<comment type="caution">
    <text evidence="10">The sequence shown here is derived from an EMBL/GenBank/DDBJ whole genome shotgun (WGS) entry which is preliminary data.</text>
</comment>
<dbReference type="InterPro" id="IPR023828">
    <property type="entry name" value="Peptidase_S8_Ser-AS"/>
</dbReference>
<dbReference type="Gene3D" id="3.40.50.200">
    <property type="entry name" value="Peptidase S8/S53 domain"/>
    <property type="match status" value="1"/>
</dbReference>
<dbReference type="RefSeq" id="WP_212529478.1">
    <property type="nucleotide sequence ID" value="NZ_JAGSOG010000077.1"/>
</dbReference>
<keyword evidence="6" id="KW-0106">Calcium</keyword>
<dbReference type="GO" id="GO:0004252">
    <property type="term" value="F:serine-type endopeptidase activity"/>
    <property type="evidence" value="ECO:0007669"/>
    <property type="project" value="InterPro"/>
</dbReference>
<keyword evidence="8" id="KW-0732">Signal</keyword>
<dbReference type="InterPro" id="IPR015366">
    <property type="entry name" value="S53_propep"/>
</dbReference>
<sequence>MRRIGLPAAVLGLALGATQVAAAVPSQASSATRIAVEAAPALPHGAKSAAAPAAATKLSLDVQLKTGHEAQLEAYASAVADKSSLYYHQYLTPGQIAQDFGASADEVTAVTEQLRAEGLTVGQVASDGMFLPVSGTVAQSEHAFGVTIAGYQAAGRKFYANTTSPTVSAAISGDVSRIVGLDDISYAVPHYTATTHKLAAAPVGKAVTAKATSNSSVGTCSAINTYWNSYNTEYGTDLQEGSGYYTADEVASAYGVNSAIAAGDDGSGVTVAVFELESYDPAGVAAIDSCYGHSNSVTEVKVDGGPTAPPNQVTQVGIESALDIENIANLAPGASIIDYAGPDAANASETDLLNIFETIFNQDKANVVSSSWGLCEPLTQGNSTAVQGEENALFEQAAAQGQTVVAASGDSGSTDCYGDSTSAAVNSGLSVDDPASQPFVLGAGGTNMTGTGTFTQSVWNECFDTTDPTTCGSGGGGVSNYWPAQSYESGLSPSGYTTHCAKASTTGCRGVPDVSALADPNDGYVIEETVSGTGITTGEYYNIIGGTSGAAPVWAAIFALADSSTQCKSNGGAGFVNSNLYTAGKAGTSGIFTDVTVGNNDVTEFGSNGGYAATAGYDLASGWGTPDATGVISTVCAGSVTSPSSYYVPNGPVRLLDTRKGIGGTTGPVKAHASVNLQITGVQGVPTSGVTAVVLNVTAVSPSANGVATVYPYGQSVPTSSNLNWLSGQTKPNLVVVPVGTGGKVSLWNGSNGTVQFLADEAGYFTSSSSATGVSTYTAVGPVRAMDTRHGTGVPLAKIGADSGVSLQVGGSTVGSVSIPSGVTAVAMNVTAVNSTTNSDLIVYPNETSAGTAESVPSVSNLNFTAGQTAANMVIVPVGPDGKVDFFNGASSGSLDAIADIAGYFTPGTSGAKYHAVGPVRLLDTRSGQGESLAEFAASGNPIGEQGYLTLPLPASYSALVANLTVVSPAGNGFLSAYASNGSLPNVSNLNFLTGQTIPNLAIVPSSTGVKFYNASTTGSTQLIVDMAGFFSAN</sequence>
<keyword evidence="2" id="KW-0645">Protease</keyword>
<protein>
    <submittedName>
        <fullName evidence="10">S8/S53 family peptidase</fullName>
    </submittedName>
</protein>
<evidence type="ECO:0000256" key="3">
    <source>
        <dbReference type="ARBA" id="ARBA00022723"/>
    </source>
</evidence>
<evidence type="ECO:0000256" key="4">
    <source>
        <dbReference type="ARBA" id="ARBA00022801"/>
    </source>
</evidence>
<dbReference type="PANTHER" id="PTHR14218">
    <property type="entry name" value="PROTEASE S8 TRIPEPTIDYL PEPTIDASE I CLN2"/>
    <property type="match status" value="1"/>
</dbReference>
<comment type="cofactor">
    <cofactor evidence="1">
        <name>Ca(2+)</name>
        <dbReference type="ChEBI" id="CHEBI:29108"/>
    </cofactor>
</comment>
<dbReference type="Pfam" id="PF09286">
    <property type="entry name" value="Pro-kuma_activ"/>
    <property type="match status" value="1"/>
</dbReference>
<evidence type="ECO:0000256" key="2">
    <source>
        <dbReference type="ARBA" id="ARBA00022670"/>
    </source>
</evidence>
<evidence type="ECO:0000256" key="8">
    <source>
        <dbReference type="SAM" id="SignalP"/>
    </source>
</evidence>
<keyword evidence="5" id="KW-0720">Serine protease</keyword>
<evidence type="ECO:0000313" key="10">
    <source>
        <dbReference type="EMBL" id="MBR7834964.1"/>
    </source>
</evidence>
<dbReference type="InterPro" id="IPR030400">
    <property type="entry name" value="Sedolisin_dom"/>
</dbReference>
<evidence type="ECO:0000256" key="6">
    <source>
        <dbReference type="ARBA" id="ARBA00022837"/>
    </source>
</evidence>
<dbReference type="Proteomes" id="UP000675781">
    <property type="component" value="Unassembled WGS sequence"/>
</dbReference>
<dbReference type="EMBL" id="JAGSOG010000077">
    <property type="protein sequence ID" value="MBR7834964.1"/>
    <property type="molecule type" value="Genomic_DNA"/>
</dbReference>
<accession>A0A941EW12</accession>
<organism evidence="10 11">
    <name type="scientific">Actinospica durhamensis</name>
    <dbReference type="NCBI Taxonomy" id="1508375"/>
    <lineage>
        <taxon>Bacteria</taxon>
        <taxon>Bacillati</taxon>
        <taxon>Actinomycetota</taxon>
        <taxon>Actinomycetes</taxon>
        <taxon>Catenulisporales</taxon>
        <taxon>Actinospicaceae</taxon>
        <taxon>Actinospica</taxon>
    </lineage>
</organism>
<name>A0A941EW12_9ACTN</name>
<dbReference type="CDD" id="cd11377">
    <property type="entry name" value="Pro-peptidase_S53"/>
    <property type="match status" value="1"/>
</dbReference>
<evidence type="ECO:0000259" key="9">
    <source>
        <dbReference type="PROSITE" id="PS51695"/>
    </source>
</evidence>
<evidence type="ECO:0000256" key="5">
    <source>
        <dbReference type="ARBA" id="ARBA00022825"/>
    </source>
</evidence>
<keyword evidence="4" id="KW-0378">Hydrolase</keyword>
<dbReference type="InterPro" id="IPR036852">
    <property type="entry name" value="Peptidase_S8/S53_dom_sf"/>
</dbReference>
<dbReference type="SMART" id="SM00944">
    <property type="entry name" value="Pro-kuma_activ"/>
    <property type="match status" value="1"/>
</dbReference>
<dbReference type="SUPFAM" id="SSF52743">
    <property type="entry name" value="Subtilisin-like"/>
    <property type="match status" value="1"/>
</dbReference>
<evidence type="ECO:0000256" key="7">
    <source>
        <dbReference type="ARBA" id="ARBA00023145"/>
    </source>
</evidence>
<dbReference type="PROSITE" id="PS00138">
    <property type="entry name" value="SUBTILASE_SER"/>
    <property type="match status" value="1"/>
</dbReference>
<dbReference type="GO" id="GO:0006508">
    <property type="term" value="P:proteolysis"/>
    <property type="evidence" value="ECO:0007669"/>
    <property type="project" value="UniProtKB-KW"/>
</dbReference>
<dbReference type="AlphaFoldDB" id="A0A941EW12"/>
<dbReference type="PANTHER" id="PTHR14218:SF15">
    <property type="entry name" value="TRIPEPTIDYL-PEPTIDASE 1"/>
    <property type="match status" value="1"/>
</dbReference>
<keyword evidence="7" id="KW-0865">Zymogen</keyword>
<dbReference type="SUPFAM" id="SSF54897">
    <property type="entry name" value="Protease propeptides/inhibitors"/>
    <property type="match status" value="1"/>
</dbReference>